<accession>A0A0E0L7G6</accession>
<protein>
    <submittedName>
        <fullName evidence="1">Uncharacterized protein</fullName>
    </submittedName>
</protein>
<sequence length="96" mass="10852">MPERWQGDVHDLAGSGVRVPQEGGERCLVPAPSCRHVRSPPPLGAEKLVIDVAGAVHAVGDVVQRRRWSLSVGIVQDEEWRWRRSRRSTACRRRHQ</sequence>
<evidence type="ECO:0000313" key="2">
    <source>
        <dbReference type="Proteomes" id="UP000026962"/>
    </source>
</evidence>
<dbReference type="Proteomes" id="UP000026962">
    <property type="component" value="Chromosome 6"/>
</dbReference>
<dbReference type="AlphaFoldDB" id="A0A0E0L7G6"/>
<keyword evidence="2" id="KW-1185">Reference proteome</keyword>
<dbReference type="HOGENOM" id="CLU_2363379_0_0_1"/>
<evidence type="ECO:0000313" key="1">
    <source>
        <dbReference type="EnsemblPlants" id="OPUNC06G02100.1"/>
    </source>
</evidence>
<reference evidence="1" key="2">
    <citation type="submission" date="2018-05" db="EMBL/GenBank/DDBJ databases">
        <title>OpunRS2 (Oryza punctata Reference Sequence Version 2).</title>
        <authorList>
            <person name="Zhang J."/>
            <person name="Kudrna D."/>
            <person name="Lee S."/>
            <person name="Talag J."/>
            <person name="Welchert J."/>
            <person name="Wing R.A."/>
        </authorList>
    </citation>
    <scope>NUCLEOTIDE SEQUENCE [LARGE SCALE GENOMIC DNA]</scope>
</reference>
<dbReference type="Gramene" id="OPUNC06G02100.1">
    <property type="protein sequence ID" value="OPUNC06G02100.1"/>
    <property type="gene ID" value="OPUNC06G02100"/>
</dbReference>
<name>A0A0E0L7G6_ORYPU</name>
<proteinExistence type="predicted"/>
<reference evidence="1" key="1">
    <citation type="submission" date="2015-04" db="UniProtKB">
        <authorList>
            <consortium name="EnsemblPlants"/>
        </authorList>
    </citation>
    <scope>IDENTIFICATION</scope>
</reference>
<dbReference type="EnsemblPlants" id="OPUNC06G02100.1">
    <property type="protein sequence ID" value="OPUNC06G02100.1"/>
    <property type="gene ID" value="OPUNC06G02100"/>
</dbReference>
<organism evidence="1">
    <name type="scientific">Oryza punctata</name>
    <name type="common">Red rice</name>
    <dbReference type="NCBI Taxonomy" id="4537"/>
    <lineage>
        <taxon>Eukaryota</taxon>
        <taxon>Viridiplantae</taxon>
        <taxon>Streptophyta</taxon>
        <taxon>Embryophyta</taxon>
        <taxon>Tracheophyta</taxon>
        <taxon>Spermatophyta</taxon>
        <taxon>Magnoliopsida</taxon>
        <taxon>Liliopsida</taxon>
        <taxon>Poales</taxon>
        <taxon>Poaceae</taxon>
        <taxon>BOP clade</taxon>
        <taxon>Oryzoideae</taxon>
        <taxon>Oryzeae</taxon>
        <taxon>Oryzinae</taxon>
        <taxon>Oryza</taxon>
    </lineage>
</organism>